<dbReference type="InterPro" id="IPR036388">
    <property type="entry name" value="WH-like_DNA-bd_sf"/>
</dbReference>
<dbReference type="Pfam" id="PF00178">
    <property type="entry name" value="Ets"/>
    <property type="match status" value="1"/>
</dbReference>
<dbReference type="GO" id="GO:0043565">
    <property type="term" value="F:sequence-specific DNA binding"/>
    <property type="evidence" value="ECO:0007669"/>
    <property type="project" value="InterPro"/>
</dbReference>
<dbReference type="WBParaSite" id="maker-uti_cns_0008287-snap-gene-0.3-mRNA-1">
    <property type="protein sequence ID" value="maker-uti_cns_0008287-snap-gene-0.3-mRNA-1"/>
    <property type="gene ID" value="maker-uti_cns_0008287-snap-gene-0.3"/>
</dbReference>
<dbReference type="PROSITE" id="PS50061">
    <property type="entry name" value="ETS_DOMAIN_3"/>
    <property type="match status" value="1"/>
</dbReference>
<dbReference type="GO" id="GO:0005634">
    <property type="term" value="C:nucleus"/>
    <property type="evidence" value="ECO:0007669"/>
    <property type="project" value="UniProtKB-SubCell"/>
</dbReference>
<evidence type="ECO:0000313" key="7">
    <source>
        <dbReference type="WBParaSite" id="maker-uti_cns_0008287-snap-gene-0.3-mRNA-1"/>
    </source>
</evidence>
<feature type="region of interest" description="Disordered" evidence="4">
    <location>
        <begin position="270"/>
        <end position="330"/>
    </location>
</feature>
<dbReference type="GO" id="GO:0030154">
    <property type="term" value="P:cell differentiation"/>
    <property type="evidence" value="ECO:0007669"/>
    <property type="project" value="TreeGrafter"/>
</dbReference>
<evidence type="ECO:0000256" key="1">
    <source>
        <dbReference type="ARBA" id="ARBA00005562"/>
    </source>
</evidence>
<dbReference type="PRINTS" id="PR00454">
    <property type="entry name" value="ETSDOMAIN"/>
</dbReference>
<comment type="subcellular location">
    <subcellularLocation>
        <location evidence="3">Nucleus</location>
    </subcellularLocation>
</comment>
<dbReference type="PROSITE" id="PS00346">
    <property type="entry name" value="ETS_DOMAIN_2"/>
    <property type="match status" value="1"/>
</dbReference>
<feature type="domain" description="ETS" evidence="5">
    <location>
        <begin position="162"/>
        <end position="243"/>
    </location>
</feature>
<evidence type="ECO:0000256" key="3">
    <source>
        <dbReference type="RuleBase" id="RU004019"/>
    </source>
</evidence>
<protein>
    <submittedName>
        <fullName evidence="7">ETS domain-containing protein</fullName>
    </submittedName>
</protein>
<dbReference type="PROSITE" id="PS00345">
    <property type="entry name" value="ETS_DOMAIN_1"/>
    <property type="match status" value="1"/>
</dbReference>
<feature type="region of interest" description="Disordered" evidence="4">
    <location>
        <begin position="1"/>
        <end position="90"/>
    </location>
</feature>
<sequence>SVALFTRAELTPGPAEQSRTEAKNQLMETESAAAASEDLRRHRHNNHSRHSSDGEDNNNFNNNNNNHNNNSHPAEQALSSDEDGDFGSADEIGSEEASAWLARASRSLCEDSQAAAAGMDLSGAIGVGGAGSVTSTGGGVGGVGIGVGADGSSPPLQGEVNVTLWQFLLELLMSRQYSHVIQWTNREGEFQLLRAEEVARLWGMRKNKNHRMNYDKLSRALRYYYQKNIIKKVQGQKFVYRFVGLSDSVLRAPRSLGTAAAAAAAASSIATPSDGVSPKLEAVDDDLPASPQLEEPQAAIPVPLLQKQPQPPQQLQHQPTESLTPPPQPA</sequence>
<proteinExistence type="inferred from homology"/>
<dbReference type="SUPFAM" id="SSF46785">
    <property type="entry name" value="Winged helix' DNA-binding domain"/>
    <property type="match status" value="1"/>
</dbReference>
<dbReference type="InterPro" id="IPR036390">
    <property type="entry name" value="WH_DNA-bd_sf"/>
</dbReference>
<dbReference type="InterPro" id="IPR046328">
    <property type="entry name" value="ETS_fam"/>
</dbReference>
<keyword evidence="2 3" id="KW-0238">DNA-binding</keyword>
<dbReference type="PANTHER" id="PTHR11849:SF133">
    <property type="entry name" value="ETS DOMAIN-CONTAINING PROTEIN"/>
    <property type="match status" value="1"/>
</dbReference>
<dbReference type="Gene3D" id="1.10.10.10">
    <property type="entry name" value="Winged helix-like DNA-binding domain superfamily/Winged helix DNA-binding domain"/>
    <property type="match status" value="1"/>
</dbReference>
<keyword evidence="3" id="KW-0539">Nucleus</keyword>
<reference evidence="7" key="1">
    <citation type="submission" date="2016-11" db="UniProtKB">
        <authorList>
            <consortium name="WormBaseParasite"/>
        </authorList>
    </citation>
    <scope>IDENTIFICATION</scope>
</reference>
<dbReference type="AlphaFoldDB" id="A0A1I8HVK5"/>
<organism evidence="6 7">
    <name type="scientific">Macrostomum lignano</name>
    <dbReference type="NCBI Taxonomy" id="282301"/>
    <lineage>
        <taxon>Eukaryota</taxon>
        <taxon>Metazoa</taxon>
        <taxon>Spiralia</taxon>
        <taxon>Lophotrochozoa</taxon>
        <taxon>Platyhelminthes</taxon>
        <taxon>Rhabditophora</taxon>
        <taxon>Macrostomorpha</taxon>
        <taxon>Macrostomida</taxon>
        <taxon>Macrostomidae</taxon>
        <taxon>Macrostomum</taxon>
    </lineage>
</organism>
<accession>A0A1I8HVK5</accession>
<keyword evidence="6" id="KW-1185">Reference proteome</keyword>
<evidence type="ECO:0000256" key="2">
    <source>
        <dbReference type="ARBA" id="ARBA00023125"/>
    </source>
</evidence>
<comment type="similarity">
    <text evidence="1 3">Belongs to the ETS family.</text>
</comment>
<feature type="compositionally biased region" description="Low complexity" evidence="4">
    <location>
        <begin position="57"/>
        <end position="70"/>
    </location>
</feature>
<dbReference type="InterPro" id="IPR000418">
    <property type="entry name" value="Ets_dom"/>
</dbReference>
<evidence type="ECO:0000313" key="6">
    <source>
        <dbReference type="Proteomes" id="UP000095280"/>
    </source>
</evidence>
<evidence type="ECO:0000256" key="4">
    <source>
        <dbReference type="SAM" id="MobiDB-lite"/>
    </source>
</evidence>
<dbReference type="SMART" id="SM00413">
    <property type="entry name" value="ETS"/>
    <property type="match status" value="1"/>
</dbReference>
<feature type="compositionally biased region" description="Low complexity" evidence="4">
    <location>
        <begin position="301"/>
        <end position="319"/>
    </location>
</feature>
<dbReference type="Proteomes" id="UP000095280">
    <property type="component" value="Unplaced"/>
</dbReference>
<evidence type="ECO:0000259" key="5">
    <source>
        <dbReference type="PROSITE" id="PS50061"/>
    </source>
</evidence>
<dbReference type="PANTHER" id="PTHR11849">
    <property type="entry name" value="ETS"/>
    <property type="match status" value="1"/>
</dbReference>
<name>A0A1I8HVK5_9PLAT</name>
<dbReference type="GO" id="GO:0000981">
    <property type="term" value="F:DNA-binding transcription factor activity, RNA polymerase II-specific"/>
    <property type="evidence" value="ECO:0007669"/>
    <property type="project" value="TreeGrafter"/>
</dbReference>